<evidence type="ECO:0000256" key="1">
    <source>
        <dbReference type="SAM" id="MobiDB-lite"/>
    </source>
</evidence>
<organism evidence="2 3">
    <name type="scientific">Heterodermia speciosa</name>
    <dbReference type="NCBI Taxonomy" id="116794"/>
    <lineage>
        <taxon>Eukaryota</taxon>
        <taxon>Fungi</taxon>
        <taxon>Dikarya</taxon>
        <taxon>Ascomycota</taxon>
        <taxon>Pezizomycotina</taxon>
        <taxon>Lecanoromycetes</taxon>
        <taxon>OSLEUM clade</taxon>
        <taxon>Lecanoromycetidae</taxon>
        <taxon>Caliciales</taxon>
        <taxon>Physciaceae</taxon>
        <taxon>Heterodermia</taxon>
    </lineage>
</organism>
<feature type="compositionally biased region" description="Basic and acidic residues" evidence="1">
    <location>
        <begin position="72"/>
        <end position="87"/>
    </location>
</feature>
<dbReference type="Proteomes" id="UP000664521">
    <property type="component" value="Unassembled WGS sequence"/>
</dbReference>
<sequence>MKRGALDSFVKSTKPGISHRTIGSNVGSTIPAQKSVENPLLKEATHPSSRKEGISHRTISSNAGSSIPAQKPVEKKIPAHELLEKLDPAGSQKKGKPLQGQSGIMKASAGKKPKSKVTAASMGKGSKASRKEGKPLQGQSGIMKANSGKKPKSKFTAANMSKGSTSAPNPGRRVVRYDRYFVVKKDEGLFDLGVLLVPYIDDV</sequence>
<comment type="caution">
    <text evidence="2">The sequence shown here is derived from an EMBL/GenBank/DDBJ whole genome shotgun (WGS) entry which is preliminary data.</text>
</comment>
<protein>
    <submittedName>
        <fullName evidence="2">Uncharacterized protein</fullName>
    </submittedName>
</protein>
<gene>
    <name evidence="2" type="ORF">HETSPECPRED_007309</name>
</gene>
<feature type="region of interest" description="Disordered" evidence="1">
    <location>
        <begin position="1"/>
        <end position="171"/>
    </location>
</feature>
<accession>A0A8H3FQB8</accession>
<evidence type="ECO:0000313" key="3">
    <source>
        <dbReference type="Proteomes" id="UP000664521"/>
    </source>
</evidence>
<feature type="compositionally biased region" description="Polar residues" evidence="1">
    <location>
        <begin position="156"/>
        <end position="168"/>
    </location>
</feature>
<evidence type="ECO:0000313" key="2">
    <source>
        <dbReference type="EMBL" id="CAF9929217.1"/>
    </source>
</evidence>
<reference evidence="2" key="1">
    <citation type="submission" date="2021-03" db="EMBL/GenBank/DDBJ databases">
        <authorList>
            <person name="Tagirdzhanova G."/>
        </authorList>
    </citation>
    <scope>NUCLEOTIDE SEQUENCE</scope>
</reference>
<feature type="compositionally biased region" description="Polar residues" evidence="1">
    <location>
        <begin position="21"/>
        <end position="36"/>
    </location>
</feature>
<feature type="compositionally biased region" description="Basic and acidic residues" evidence="1">
    <location>
        <begin position="43"/>
        <end position="55"/>
    </location>
</feature>
<name>A0A8H3FQB8_9LECA</name>
<dbReference type="EMBL" id="CAJPDS010000051">
    <property type="protein sequence ID" value="CAF9929217.1"/>
    <property type="molecule type" value="Genomic_DNA"/>
</dbReference>
<dbReference type="AlphaFoldDB" id="A0A8H3FQB8"/>
<keyword evidence="3" id="KW-1185">Reference proteome</keyword>
<proteinExistence type="predicted"/>
<feature type="compositionally biased region" description="Polar residues" evidence="1">
    <location>
        <begin position="57"/>
        <end position="68"/>
    </location>
</feature>